<evidence type="ECO:0000256" key="1">
    <source>
        <dbReference type="ARBA" id="ARBA00004141"/>
    </source>
</evidence>
<feature type="transmembrane region" description="Helical" evidence="7">
    <location>
        <begin position="323"/>
        <end position="344"/>
    </location>
</feature>
<feature type="transmembrane region" description="Helical" evidence="7">
    <location>
        <begin position="149"/>
        <end position="168"/>
    </location>
</feature>
<evidence type="ECO:0000256" key="3">
    <source>
        <dbReference type="ARBA" id="ARBA00022692"/>
    </source>
</evidence>
<dbReference type="InterPro" id="IPR020846">
    <property type="entry name" value="MFS_dom"/>
</dbReference>
<feature type="transmembrane region" description="Helical" evidence="7">
    <location>
        <begin position="287"/>
        <end position="311"/>
    </location>
</feature>
<feature type="transmembrane region" description="Helical" evidence="7">
    <location>
        <begin position="50"/>
        <end position="67"/>
    </location>
</feature>
<feature type="transmembrane region" description="Helical" evidence="7">
    <location>
        <begin position="121"/>
        <end position="143"/>
    </location>
</feature>
<dbReference type="EMBL" id="ML975315">
    <property type="protein sequence ID" value="KAF1833661.1"/>
    <property type="molecule type" value="Genomic_DNA"/>
</dbReference>
<keyword evidence="4 7" id="KW-1133">Transmembrane helix</keyword>
<keyword evidence="3 7" id="KW-0812">Transmembrane</keyword>
<feature type="transmembrane region" description="Helical" evidence="7">
    <location>
        <begin position="215"/>
        <end position="235"/>
    </location>
</feature>
<feature type="compositionally biased region" description="Polar residues" evidence="6">
    <location>
        <begin position="1"/>
        <end position="14"/>
    </location>
</feature>
<dbReference type="GO" id="GO:0016020">
    <property type="term" value="C:membrane"/>
    <property type="evidence" value="ECO:0007669"/>
    <property type="project" value="UniProtKB-SubCell"/>
</dbReference>
<accession>A0A6A5KBW5</accession>
<comment type="subcellular location">
    <subcellularLocation>
        <location evidence="1">Membrane</location>
        <topology evidence="1">Multi-pass membrane protein</topology>
    </subcellularLocation>
</comment>
<gene>
    <name evidence="9" type="ORF">BDW02DRAFT_631094</name>
</gene>
<feature type="region of interest" description="Disordered" evidence="6">
    <location>
        <begin position="1"/>
        <end position="23"/>
    </location>
</feature>
<dbReference type="PANTHER" id="PTHR43791:SF24">
    <property type="entry name" value="NICOTINIC ACID PLASMA MEMBRANE TRANSPORTER"/>
    <property type="match status" value="1"/>
</dbReference>
<feature type="domain" description="Major facilitator superfamily (MFS) profile" evidence="8">
    <location>
        <begin position="54"/>
        <end position="468"/>
    </location>
</feature>
<feature type="transmembrane region" description="Helical" evidence="7">
    <location>
        <begin position="410"/>
        <end position="431"/>
    </location>
</feature>
<dbReference type="Gene3D" id="1.20.1250.20">
    <property type="entry name" value="MFS general substrate transporter like domains"/>
    <property type="match status" value="2"/>
</dbReference>
<dbReference type="SUPFAM" id="SSF103473">
    <property type="entry name" value="MFS general substrate transporter"/>
    <property type="match status" value="1"/>
</dbReference>
<dbReference type="FunFam" id="1.20.1250.20:FF:000013">
    <property type="entry name" value="MFS general substrate transporter"/>
    <property type="match status" value="1"/>
</dbReference>
<dbReference type="InterPro" id="IPR011701">
    <property type="entry name" value="MFS"/>
</dbReference>
<feature type="transmembrane region" description="Helical" evidence="7">
    <location>
        <begin position="351"/>
        <end position="369"/>
    </location>
</feature>
<reference evidence="9" key="1">
    <citation type="submission" date="2020-01" db="EMBL/GenBank/DDBJ databases">
        <authorList>
            <consortium name="DOE Joint Genome Institute"/>
            <person name="Haridas S."/>
            <person name="Albert R."/>
            <person name="Binder M."/>
            <person name="Bloem J."/>
            <person name="Labutti K."/>
            <person name="Salamov A."/>
            <person name="Andreopoulos B."/>
            <person name="Baker S.E."/>
            <person name="Barry K."/>
            <person name="Bills G."/>
            <person name="Bluhm B.H."/>
            <person name="Cannon C."/>
            <person name="Castanera R."/>
            <person name="Culley D.E."/>
            <person name="Daum C."/>
            <person name="Ezra D."/>
            <person name="Gonzalez J.B."/>
            <person name="Henrissat B."/>
            <person name="Kuo A."/>
            <person name="Liang C."/>
            <person name="Lipzen A."/>
            <person name="Lutzoni F."/>
            <person name="Magnuson J."/>
            <person name="Mondo S."/>
            <person name="Nolan M."/>
            <person name="Ohm R."/>
            <person name="Pangilinan J."/>
            <person name="Park H.-J."/>
            <person name="Ramirez L."/>
            <person name="Alfaro M."/>
            <person name="Sun H."/>
            <person name="Tritt A."/>
            <person name="Yoshinaga Y."/>
            <person name="Zwiers L.-H."/>
            <person name="Turgeon B.G."/>
            <person name="Goodwin S.B."/>
            <person name="Spatafora J.W."/>
            <person name="Crous P.W."/>
            <person name="Grigoriev I.V."/>
        </authorList>
    </citation>
    <scope>NUCLEOTIDE SEQUENCE</scope>
    <source>
        <strain evidence="9">P77</strain>
    </source>
</reference>
<dbReference type="InterPro" id="IPR036259">
    <property type="entry name" value="MFS_trans_sf"/>
</dbReference>
<name>A0A6A5KBW5_9PLEO</name>
<evidence type="ECO:0000259" key="8">
    <source>
        <dbReference type="PROSITE" id="PS50850"/>
    </source>
</evidence>
<evidence type="ECO:0000313" key="10">
    <source>
        <dbReference type="Proteomes" id="UP000800040"/>
    </source>
</evidence>
<dbReference type="FunFam" id="1.20.1250.20:FF:000057">
    <property type="entry name" value="MFS general substrate transporter"/>
    <property type="match status" value="1"/>
</dbReference>
<evidence type="ECO:0000256" key="4">
    <source>
        <dbReference type="ARBA" id="ARBA00022989"/>
    </source>
</evidence>
<feature type="transmembrane region" description="Helical" evidence="7">
    <location>
        <begin position="91"/>
        <end position="109"/>
    </location>
</feature>
<keyword evidence="2" id="KW-0813">Transport</keyword>
<keyword evidence="5 7" id="KW-0472">Membrane</keyword>
<dbReference type="PROSITE" id="PS50850">
    <property type="entry name" value="MFS"/>
    <property type="match status" value="1"/>
</dbReference>
<evidence type="ECO:0000256" key="5">
    <source>
        <dbReference type="ARBA" id="ARBA00023136"/>
    </source>
</evidence>
<dbReference type="GO" id="GO:0022857">
    <property type="term" value="F:transmembrane transporter activity"/>
    <property type="evidence" value="ECO:0007669"/>
    <property type="project" value="InterPro"/>
</dbReference>
<dbReference type="PANTHER" id="PTHR43791">
    <property type="entry name" value="PERMEASE-RELATED"/>
    <property type="match status" value="1"/>
</dbReference>
<dbReference type="OrthoDB" id="2962993at2759"/>
<evidence type="ECO:0000256" key="2">
    <source>
        <dbReference type="ARBA" id="ARBA00022448"/>
    </source>
</evidence>
<evidence type="ECO:0000256" key="7">
    <source>
        <dbReference type="SAM" id="Phobius"/>
    </source>
</evidence>
<evidence type="ECO:0000313" key="9">
    <source>
        <dbReference type="EMBL" id="KAF1833661.1"/>
    </source>
</evidence>
<feature type="transmembrane region" description="Helical" evidence="7">
    <location>
        <begin position="375"/>
        <end position="398"/>
    </location>
</feature>
<feature type="transmembrane region" description="Helical" evidence="7">
    <location>
        <begin position="180"/>
        <end position="203"/>
    </location>
</feature>
<feature type="transmembrane region" description="Helical" evidence="7">
    <location>
        <begin position="443"/>
        <end position="464"/>
    </location>
</feature>
<evidence type="ECO:0000256" key="6">
    <source>
        <dbReference type="SAM" id="MobiDB-lite"/>
    </source>
</evidence>
<dbReference type="Proteomes" id="UP000800040">
    <property type="component" value="Unassembled WGS sequence"/>
</dbReference>
<organism evidence="9 10">
    <name type="scientific">Decorospora gaudefroyi</name>
    <dbReference type="NCBI Taxonomy" id="184978"/>
    <lineage>
        <taxon>Eukaryota</taxon>
        <taxon>Fungi</taxon>
        <taxon>Dikarya</taxon>
        <taxon>Ascomycota</taxon>
        <taxon>Pezizomycotina</taxon>
        <taxon>Dothideomycetes</taxon>
        <taxon>Pleosporomycetidae</taxon>
        <taxon>Pleosporales</taxon>
        <taxon>Pleosporineae</taxon>
        <taxon>Pleosporaceae</taxon>
        <taxon>Decorospora</taxon>
    </lineage>
</organism>
<sequence>MAKPESTNDALQRSVTDEKHEQVQQEYLAVDESPETIENRKKEDALRRKLDCFVAPVMMMLMLISYLDRGNIGFAATQGMTDDIGLKGSELNTAVSVFYIFYILAEFPTSLLVKRLQFNRVIPIITFSWGLTCLCTGFVQNFAGLVTTRIFLGFFEGCLFPSMTLFLCNWYTREELGIRIAYLFIASALSGAFGGLIAFGILYMNGVAGWEGWRWLYVIEGTITIIWAFACLFLVPKNFETAYFLNEEEKTLMRQRAHRTQAYSDSEGSGHYGKADIKEAAKDVKSWLHGIIQIAAVTILYGFGTFLPIIIRNGFQFSTKQAQYLVIPVNIWGAIVYAIGAYLSDRYQTRFLPLILMAPIGIAGYAILLSPVSPYVQYFATYLIATACFLCTGGNITWLSANCAPDGKRAASLGILLTLTNIGGVVSGQIYQSNAAPKYTLGHAWSLGCLAFAWCGWWAVRYMYKKREAGKDRKLADGYCMPQGCMYTDREPDFRYQI</sequence>
<proteinExistence type="predicted"/>
<dbReference type="AlphaFoldDB" id="A0A6A5KBW5"/>
<keyword evidence="10" id="KW-1185">Reference proteome</keyword>
<protein>
    <submittedName>
        <fullName evidence="9">MFS general substrate transporter</fullName>
    </submittedName>
</protein>
<dbReference type="Pfam" id="PF07690">
    <property type="entry name" value="MFS_1"/>
    <property type="match status" value="1"/>
</dbReference>